<sequence length="177" mass="21058">MLRIRKIQKICSEDIRRKTRLTDALEQALRLKWKWAGHLSRYTDKRWSLQTTKWVGPAGKRSKGRPLKRWADDIKELVGRLHKLLTSRRRIELRSGRTDGSHVGRGTVGDSAPDPPTSYFYKLRYRFCRFRSQHNDENKRSTPSKENVSSKYYARWRRLAMEKYEQLSVVNIEIKLP</sequence>
<dbReference type="EMBL" id="BGZK01000689">
    <property type="protein sequence ID" value="GBP56299.1"/>
    <property type="molecule type" value="Genomic_DNA"/>
</dbReference>
<proteinExistence type="predicted"/>
<comment type="caution">
    <text evidence="1">The sequence shown here is derived from an EMBL/GenBank/DDBJ whole genome shotgun (WGS) entry which is preliminary data.</text>
</comment>
<protein>
    <recommendedName>
        <fullName evidence="3">Endonuclease-reverse transcriptase</fullName>
    </recommendedName>
</protein>
<dbReference type="Proteomes" id="UP000299102">
    <property type="component" value="Unassembled WGS sequence"/>
</dbReference>
<reference evidence="1 2" key="1">
    <citation type="journal article" date="2019" name="Commun. Biol.">
        <title>The bagworm genome reveals a unique fibroin gene that provides high tensile strength.</title>
        <authorList>
            <person name="Kono N."/>
            <person name="Nakamura H."/>
            <person name="Ohtoshi R."/>
            <person name="Tomita M."/>
            <person name="Numata K."/>
            <person name="Arakawa K."/>
        </authorList>
    </citation>
    <scope>NUCLEOTIDE SEQUENCE [LARGE SCALE GENOMIC DNA]</scope>
</reference>
<gene>
    <name evidence="1" type="ORF">EVAR_28879_1</name>
</gene>
<evidence type="ECO:0008006" key="3">
    <source>
        <dbReference type="Google" id="ProtNLM"/>
    </source>
</evidence>
<keyword evidence="2" id="KW-1185">Reference proteome</keyword>
<organism evidence="1 2">
    <name type="scientific">Eumeta variegata</name>
    <name type="common">Bagworm moth</name>
    <name type="synonym">Eumeta japonica</name>
    <dbReference type="NCBI Taxonomy" id="151549"/>
    <lineage>
        <taxon>Eukaryota</taxon>
        <taxon>Metazoa</taxon>
        <taxon>Ecdysozoa</taxon>
        <taxon>Arthropoda</taxon>
        <taxon>Hexapoda</taxon>
        <taxon>Insecta</taxon>
        <taxon>Pterygota</taxon>
        <taxon>Neoptera</taxon>
        <taxon>Endopterygota</taxon>
        <taxon>Lepidoptera</taxon>
        <taxon>Glossata</taxon>
        <taxon>Ditrysia</taxon>
        <taxon>Tineoidea</taxon>
        <taxon>Psychidae</taxon>
        <taxon>Oiketicinae</taxon>
        <taxon>Eumeta</taxon>
    </lineage>
</organism>
<accession>A0A4C1X1R5</accession>
<dbReference type="OrthoDB" id="6924702at2759"/>
<evidence type="ECO:0000313" key="1">
    <source>
        <dbReference type="EMBL" id="GBP56299.1"/>
    </source>
</evidence>
<dbReference type="AlphaFoldDB" id="A0A4C1X1R5"/>
<name>A0A4C1X1R5_EUMVA</name>
<evidence type="ECO:0000313" key="2">
    <source>
        <dbReference type="Proteomes" id="UP000299102"/>
    </source>
</evidence>